<name>D3BNS4_HETP5</name>
<dbReference type="GO" id="GO:0032259">
    <property type="term" value="P:methylation"/>
    <property type="evidence" value="ECO:0007669"/>
    <property type="project" value="UniProtKB-KW"/>
</dbReference>
<reference evidence="4 5" key="1">
    <citation type="journal article" date="2011" name="Genome Res.">
        <title>Phylogeny-wide analysis of social amoeba genomes highlights ancient origins for complex intercellular communication.</title>
        <authorList>
            <person name="Heidel A.J."/>
            <person name="Lawal H.M."/>
            <person name="Felder M."/>
            <person name="Schilde C."/>
            <person name="Helps N.R."/>
            <person name="Tunggal B."/>
            <person name="Rivero F."/>
            <person name="John U."/>
            <person name="Schleicher M."/>
            <person name="Eichinger L."/>
            <person name="Platzer M."/>
            <person name="Noegel A.A."/>
            <person name="Schaap P."/>
            <person name="Gloeckner G."/>
        </authorList>
    </citation>
    <scope>NUCLEOTIDE SEQUENCE [LARGE SCALE GENOMIC DNA]</scope>
    <source>
        <strain evidence="5">ATCC 26659 / Pp 5 / PN500</strain>
    </source>
</reference>
<dbReference type="PANTHER" id="PTHR43619:SF2">
    <property type="entry name" value="S-ADENOSYL-L-METHIONINE-DEPENDENT METHYLTRANSFERASES SUPERFAMILY PROTEIN"/>
    <property type="match status" value="1"/>
</dbReference>
<dbReference type="AlphaFoldDB" id="D3BNS4"/>
<dbReference type="InterPro" id="IPR011610">
    <property type="entry name" value="SAM_mthyl_Trfase_ML2640-like"/>
</dbReference>
<proteinExistence type="inferred from homology"/>
<comment type="caution">
    <text evidence="4">The sequence shown here is derived from an EMBL/GenBank/DDBJ whole genome shotgun (WGS) entry which is preliminary data.</text>
</comment>
<dbReference type="InParanoid" id="D3BNS4"/>
<keyword evidence="3" id="KW-0808">Transferase</keyword>
<gene>
    <name evidence="4" type="ORF">PPL_09595</name>
</gene>
<evidence type="ECO:0008006" key="6">
    <source>
        <dbReference type="Google" id="ProtNLM"/>
    </source>
</evidence>
<dbReference type="GeneID" id="31365070"/>
<dbReference type="Pfam" id="PF04072">
    <property type="entry name" value="LCM"/>
    <property type="match status" value="1"/>
</dbReference>
<sequence length="361" mass="41649">MEVISIPSTSLFVCSSRLFITNSFIERVLNNPNSDDQTKELVKPLLGVYDSSLPNLLEKYLSILVYDPYSYYFCQTAESSLIVSNAMDKANLQYPGCYESESFRKEVLEEIKFPTNLSFKELKQYIMSSKSPMMSWTMLNSKGLIIHMLLRTKYIDDFVQEKINEGYEQFVILGAGFDTRGYRMPFKSGTTVWEVDFPEVLNYKRYVIEGVKDVPKVSQADNVYIISDLLATKDWTEQLEATGFNRNKKTIWIMEGLLPYIERSGVSSVLKTINSLSTSGSGVCFENILADESKYDKHNPIVIFMYSTMRSHTHLPFEFIPELGFTKDVKVLYENQTQKHFKISDEEDDCHVRSYLTIAYK</sequence>
<keyword evidence="5" id="KW-1185">Reference proteome</keyword>
<dbReference type="Proteomes" id="UP000001396">
    <property type="component" value="Unassembled WGS sequence"/>
</dbReference>
<accession>D3BNS4</accession>
<dbReference type="InterPro" id="IPR007213">
    <property type="entry name" value="Ppm1/Ppm2/Tcmp"/>
</dbReference>
<evidence type="ECO:0000313" key="4">
    <source>
        <dbReference type="EMBL" id="EFA76843.1"/>
    </source>
</evidence>
<evidence type="ECO:0000256" key="2">
    <source>
        <dbReference type="ARBA" id="ARBA00022603"/>
    </source>
</evidence>
<dbReference type="EMBL" id="ADBJ01000044">
    <property type="protein sequence ID" value="EFA76843.1"/>
    <property type="molecule type" value="Genomic_DNA"/>
</dbReference>
<dbReference type="GO" id="GO:0008168">
    <property type="term" value="F:methyltransferase activity"/>
    <property type="evidence" value="ECO:0007669"/>
    <property type="project" value="UniProtKB-KW"/>
</dbReference>
<dbReference type="RefSeq" id="XP_020428975.1">
    <property type="nucleotide sequence ID" value="XM_020580388.1"/>
</dbReference>
<dbReference type="Gene3D" id="3.40.50.150">
    <property type="entry name" value="Vaccinia Virus protein VP39"/>
    <property type="match status" value="1"/>
</dbReference>
<evidence type="ECO:0000313" key="5">
    <source>
        <dbReference type="Proteomes" id="UP000001396"/>
    </source>
</evidence>
<evidence type="ECO:0000256" key="1">
    <source>
        <dbReference type="ARBA" id="ARBA00008138"/>
    </source>
</evidence>
<dbReference type="STRING" id="670386.D3BNS4"/>
<comment type="similarity">
    <text evidence="1">Belongs to the UPF0677 family.</text>
</comment>
<evidence type="ECO:0000256" key="3">
    <source>
        <dbReference type="ARBA" id="ARBA00022679"/>
    </source>
</evidence>
<dbReference type="SUPFAM" id="SSF53335">
    <property type="entry name" value="S-adenosyl-L-methionine-dependent methyltransferases"/>
    <property type="match status" value="1"/>
</dbReference>
<dbReference type="NCBIfam" id="TIGR00027">
    <property type="entry name" value="mthyl_TIGR00027"/>
    <property type="match status" value="1"/>
</dbReference>
<dbReference type="InterPro" id="IPR029063">
    <property type="entry name" value="SAM-dependent_MTases_sf"/>
</dbReference>
<keyword evidence="2" id="KW-0489">Methyltransferase</keyword>
<organism evidence="4 5">
    <name type="scientific">Heterostelium pallidum (strain ATCC 26659 / Pp 5 / PN500)</name>
    <name type="common">Cellular slime mold</name>
    <name type="synonym">Polysphondylium pallidum</name>
    <dbReference type="NCBI Taxonomy" id="670386"/>
    <lineage>
        <taxon>Eukaryota</taxon>
        <taxon>Amoebozoa</taxon>
        <taxon>Evosea</taxon>
        <taxon>Eumycetozoa</taxon>
        <taxon>Dictyostelia</taxon>
        <taxon>Acytosteliales</taxon>
        <taxon>Acytosteliaceae</taxon>
        <taxon>Heterostelium</taxon>
    </lineage>
</organism>
<dbReference type="PANTHER" id="PTHR43619">
    <property type="entry name" value="S-ADENOSYL-L-METHIONINE-DEPENDENT METHYLTRANSFERASE YKTD-RELATED"/>
    <property type="match status" value="1"/>
</dbReference>
<protein>
    <recommendedName>
        <fullName evidence="6">S-adenosyl-L-methionine-dependent methyltransferase</fullName>
    </recommendedName>
</protein>